<dbReference type="Proteomes" id="UP000540423">
    <property type="component" value="Unassembled WGS sequence"/>
</dbReference>
<evidence type="ECO:0000313" key="2">
    <source>
        <dbReference type="Proteomes" id="UP000540423"/>
    </source>
</evidence>
<protein>
    <submittedName>
        <fullName evidence="1">Uncharacterized protein</fullName>
    </submittedName>
</protein>
<keyword evidence="2" id="KW-1185">Reference proteome</keyword>
<name>A0A7X0LT86_9ACTN</name>
<dbReference type="AlphaFoldDB" id="A0A7X0LT86"/>
<accession>A0A7X0LT86</accession>
<sequence>MEAMTGEQLLDELRIPDGRRHELWERAERMRLGVDHARAVRAALGDERARRTNGGPA</sequence>
<dbReference type="EMBL" id="JACHEM010000036">
    <property type="protein sequence ID" value="MBB6440070.1"/>
    <property type="molecule type" value="Genomic_DNA"/>
</dbReference>
<organism evidence="1 2">
    <name type="scientific">Streptomyces candidus</name>
    <dbReference type="NCBI Taxonomy" id="67283"/>
    <lineage>
        <taxon>Bacteria</taxon>
        <taxon>Bacillati</taxon>
        <taxon>Actinomycetota</taxon>
        <taxon>Actinomycetes</taxon>
        <taxon>Kitasatosporales</taxon>
        <taxon>Streptomycetaceae</taxon>
        <taxon>Streptomyces</taxon>
    </lineage>
</organism>
<evidence type="ECO:0000313" key="1">
    <source>
        <dbReference type="EMBL" id="MBB6440070.1"/>
    </source>
</evidence>
<gene>
    <name evidence="1" type="ORF">HNQ79_006583</name>
</gene>
<dbReference type="RefSeq" id="WP_185036539.1">
    <property type="nucleotide sequence ID" value="NZ_BNBN01000019.1"/>
</dbReference>
<proteinExistence type="predicted"/>
<reference evidence="1 2" key="1">
    <citation type="submission" date="2020-08" db="EMBL/GenBank/DDBJ databases">
        <title>Genomic Encyclopedia of Type Strains, Phase IV (KMG-IV): sequencing the most valuable type-strain genomes for metagenomic binning, comparative biology and taxonomic classification.</title>
        <authorList>
            <person name="Goeker M."/>
        </authorList>
    </citation>
    <scope>NUCLEOTIDE SEQUENCE [LARGE SCALE GENOMIC DNA]</scope>
    <source>
        <strain evidence="1 2">DSM 40141</strain>
    </source>
</reference>
<comment type="caution">
    <text evidence="1">The sequence shown here is derived from an EMBL/GenBank/DDBJ whole genome shotgun (WGS) entry which is preliminary data.</text>
</comment>